<accession>A0ABW2B666</accession>
<organism evidence="2 3">
    <name type="scientific">Sulfitobacter porphyrae</name>
    <dbReference type="NCBI Taxonomy" id="1246864"/>
    <lineage>
        <taxon>Bacteria</taxon>
        <taxon>Pseudomonadati</taxon>
        <taxon>Pseudomonadota</taxon>
        <taxon>Alphaproteobacteria</taxon>
        <taxon>Rhodobacterales</taxon>
        <taxon>Roseobacteraceae</taxon>
        <taxon>Sulfitobacter</taxon>
    </lineage>
</organism>
<comment type="caution">
    <text evidence="2">The sequence shown here is derived from an EMBL/GenBank/DDBJ whole genome shotgun (WGS) entry which is preliminary data.</text>
</comment>
<dbReference type="PANTHER" id="PTHR43736">
    <property type="entry name" value="ADP-RIBOSE PYROPHOSPHATASE"/>
    <property type="match status" value="1"/>
</dbReference>
<dbReference type="Gene3D" id="3.90.79.10">
    <property type="entry name" value="Nucleoside Triphosphate Pyrophosphohydrolase"/>
    <property type="match status" value="1"/>
</dbReference>
<proteinExistence type="predicted"/>
<dbReference type="InterPro" id="IPR000086">
    <property type="entry name" value="NUDIX_hydrolase_dom"/>
</dbReference>
<dbReference type="Pfam" id="PF00293">
    <property type="entry name" value="NUDIX"/>
    <property type="match status" value="1"/>
</dbReference>
<name>A0ABW2B666_9RHOB</name>
<dbReference type="InterPro" id="IPR015797">
    <property type="entry name" value="NUDIX_hydrolase-like_dom_sf"/>
</dbReference>
<dbReference type="CDD" id="cd04682">
    <property type="entry name" value="NUDIX_Hydrolase"/>
    <property type="match status" value="1"/>
</dbReference>
<evidence type="ECO:0000313" key="2">
    <source>
        <dbReference type="EMBL" id="MFC6761121.1"/>
    </source>
</evidence>
<dbReference type="SUPFAM" id="SSF55811">
    <property type="entry name" value="Nudix"/>
    <property type="match status" value="1"/>
</dbReference>
<evidence type="ECO:0000259" key="1">
    <source>
        <dbReference type="PROSITE" id="PS51462"/>
    </source>
</evidence>
<reference evidence="3" key="1">
    <citation type="journal article" date="2019" name="Int. J. Syst. Evol. Microbiol.">
        <title>The Global Catalogue of Microorganisms (GCM) 10K type strain sequencing project: providing services to taxonomists for standard genome sequencing and annotation.</title>
        <authorList>
            <consortium name="The Broad Institute Genomics Platform"/>
            <consortium name="The Broad Institute Genome Sequencing Center for Infectious Disease"/>
            <person name="Wu L."/>
            <person name="Ma J."/>
        </authorList>
    </citation>
    <scope>NUCLEOTIDE SEQUENCE [LARGE SCALE GENOMIC DNA]</scope>
    <source>
        <strain evidence="3">CCUG 66188</strain>
    </source>
</reference>
<sequence length="142" mass="15624">MGQDEGFDGAKLALFIGAKLAVILRDDIPGLPFAGYWDLPGGGREGDETPLECALRECREELGLTVPEGAVTWRQRFTEDGQVKWFFVAGLPDRAAQDVIFGDEGQRWTLMSSDAFLAHPKAVPAFQARLRLFLKREGVSGL</sequence>
<feature type="domain" description="Nudix hydrolase" evidence="1">
    <location>
        <begin position="5"/>
        <end position="136"/>
    </location>
</feature>
<keyword evidence="2" id="KW-0378">Hydrolase</keyword>
<protein>
    <submittedName>
        <fullName evidence="2">NUDIX hydrolase</fullName>
    </submittedName>
</protein>
<dbReference type="EMBL" id="JBHSWG010000001">
    <property type="protein sequence ID" value="MFC6761121.1"/>
    <property type="molecule type" value="Genomic_DNA"/>
</dbReference>
<dbReference type="GO" id="GO:0016787">
    <property type="term" value="F:hydrolase activity"/>
    <property type="evidence" value="ECO:0007669"/>
    <property type="project" value="UniProtKB-KW"/>
</dbReference>
<evidence type="ECO:0000313" key="3">
    <source>
        <dbReference type="Proteomes" id="UP001596353"/>
    </source>
</evidence>
<gene>
    <name evidence="2" type="ORF">ACFQFQ_19190</name>
</gene>
<dbReference type="PROSITE" id="PS51462">
    <property type="entry name" value="NUDIX"/>
    <property type="match status" value="1"/>
</dbReference>
<dbReference type="Proteomes" id="UP001596353">
    <property type="component" value="Unassembled WGS sequence"/>
</dbReference>
<keyword evidence="3" id="KW-1185">Reference proteome</keyword>
<dbReference type="PANTHER" id="PTHR43736:SF1">
    <property type="entry name" value="DIHYDRONEOPTERIN TRIPHOSPHATE DIPHOSPHATASE"/>
    <property type="match status" value="1"/>
</dbReference>